<feature type="signal peptide" evidence="1">
    <location>
        <begin position="1"/>
        <end position="19"/>
    </location>
</feature>
<name>H0EYW6_GLAL7</name>
<dbReference type="HOGENOM" id="CLU_2236869_0_0_1"/>
<dbReference type="InParanoid" id="H0EYW6"/>
<comment type="caution">
    <text evidence="2">The sequence shown here is derived from an EMBL/GenBank/DDBJ whole genome shotgun (WGS) entry which is preliminary data.</text>
</comment>
<evidence type="ECO:0000313" key="3">
    <source>
        <dbReference type="Proteomes" id="UP000005446"/>
    </source>
</evidence>
<feature type="chain" id="PRO_5003532281" evidence="1">
    <location>
        <begin position="20"/>
        <end position="105"/>
    </location>
</feature>
<organism evidence="2 3">
    <name type="scientific">Glarea lozoyensis (strain ATCC 74030 / MF5533)</name>
    <dbReference type="NCBI Taxonomy" id="1104152"/>
    <lineage>
        <taxon>Eukaryota</taxon>
        <taxon>Fungi</taxon>
        <taxon>Dikarya</taxon>
        <taxon>Ascomycota</taxon>
        <taxon>Pezizomycotina</taxon>
        <taxon>Leotiomycetes</taxon>
        <taxon>Helotiales</taxon>
        <taxon>Helotiaceae</taxon>
        <taxon>Glarea</taxon>
    </lineage>
</organism>
<gene>
    <name evidence="2" type="ORF">M7I_8027</name>
</gene>
<dbReference type="EMBL" id="AGUE01000262">
    <property type="protein sequence ID" value="EHK96269.1"/>
    <property type="molecule type" value="Genomic_DNA"/>
</dbReference>
<evidence type="ECO:0000313" key="2">
    <source>
        <dbReference type="EMBL" id="EHK96269.1"/>
    </source>
</evidence>
<accession>H0EYW6</accession>
<reference evidence="2 3" key="1">
    <citation type="journal article" date="2012" name="Eukaryot. Cell">
        <title>Genome sequence of the fungus Glarea lozoyensis: the first genome sequence of a species from the Helotiaceae family.</title>
        <authorList>
            <person name="Youssar L."/>
            <person name="Gruening B.A."/>
            <person name="Erxleben A."/>
            <person name="Guenther S."/>
            <person name="Huettel W."/>
        </authorList>
    </citation>
    <scope>NUCLEOTIDE SEQUENCE [LARGE SCALE GENOMIC DNA]</scope>
    <source>
        <strain evidence="3">ATCC 74030 / MF5533</strain>
    </source>
</reference>
<proteinExistence type="predicted"/>
<keyword evidence="3" id="KW-1185">Reference proteome</keyword>
<protein>
    <submittedName>
        <fullName evidence="2">Uncharacterized protein</fullName>
    </submittedName>
</protein>
<evidence type="ECO:0000256" key="1">
    <source>
        <dbReference type="SAM" id="SignalP"/>
    </source>
</evidence>
<keyword evidence="1" id="KW-0732">Signal</keyword>
<dbReference type="AlphaFoldDB" id="H0EYW6"/>
<sequence>MQFVSTLLGFLGFAALALGLPATDNSETAGADPAVTVKLPYPVEPFTFNGTIDGHEVYLVGSIDEQLEHMEKTYPDFDPQAANISLHTPSIFATTAERGLPLVTA</sequence>
<dbReference type="Proteomes" id="UP000005446">
    <property type="component" value="Unassembled WGS sequence"/>
</dbReference>